<sequence length="419" mass="42951">MSAAGRGVVVTGMGATTPLGGDVQSTWDGLLAGRSGVRPLAEEYARYELPVDFASQLAVEPAEILKRVELRRLDRSEQVAIIAARQAWQHADLGDYPATDGGTSKVDGLRLAVVVGTGIGGATTLLNQDDLLEQQGLRKVAVLTIPMLMPNGPAAHVGLELGAAAGIHAPVSACASGAEAIAWAWRMLQADEVDVVVAGGAEACIAPITLAGFCQARTMAHDWDDPSLASRPFDVKRNGFVLGEGAGMLVLEREEFAAARGATVHGRIAGIGTTADAYHITAPDPEGNGQSRAIAAAMRTAGLEPSDVGHVNCHATSTPVGDVAETVAVRKAIGDHPVLTAPKGSLGHLLGAAGAVEAIATILAVREGIVPPTANLSDLDEKVELDVVSGEARKVPLEAAINDSFGFGGHNVSLAVTPA</sequence>
<keyword evidence="6" id="KW-1185">Reference proteome</keyword>
<dbReference type="Pfam" id="PF02801">
    <property type="entry name" value="Ketoacyl-synt_C"/>
    <property type="match status" value="1"/>
</dbReference>
<dbReference type="Proteomes" id="UP001595947">
    <property type="component" value="Unassembled WGS sequence"/>
</dbReference>
<dbReference type="PANTHER" id="PTHR11712:SF336">
    <property type="entry name" value="3-OXOACYL-[ACYL-CARRIER-PROTEIN] SYNTHASE, MITOCHONDRIAL"/>
    <property type="match status" value="1"/>
</dbReference>
<dbReference type="RefSeq" id="WP_378038017.1">
    <property type="nucleotide sequence ID" value="NZ_JBHSIV010000025.1"/>
</dbReference>
<dbReference type="CDD" id="cd00834">
    <property type="entry name" value="KAS_I_II"/>
    <property type="match status" value="1"/>
</dbReference>
<dbReference type="InterPro" id="IPR014030">
    <property type="entry name" value="Ketoacyl_synth_N"/>
</dbReference>
<protein>
    <submittedName>
        <fullName evidence="5">Beta-ketoacyl-[acyl-carrier-protein] synthase family protein</fullName>
    </submittedName>
</protein>
<dbReference type="SMART" id="SM00825">
    <property type="entry name" value="PKS_KS"/>
    <property type="match status" value="1"/>
</dbReference>
<comment type="caution">
    <text evidence="5">The sequence shown here is derived from an EMBL/GenBank/DDBJ whole genome shotgun (WGS) entry which is preliminary data.</text>
</comment>
<dbReference type="Gene3D" id="3.40.47.10">
    <property type="match status" value="2"/>
</dbReference>
<evidence type="ECO:0000256" key="2">
    <source>
        <dbReference type="ARBA" id="ARBA00022679"/>
    </source>
</evidence>
<organism evidence="5 6">
    <name type="scientific">Actinomycetospora atypica</name>
    <dbReference type="NCBI Taxonomy" id="1290095"/>
    <lineage>
        <taxon>Bacteria</taxon>
        <taxon>Bacillati</taxon>
        <taxon>Actinomycetota</taxon>
        <taxon>Actinomycetes</taxon>
        <taxon>Pseudonocardiales</taxon>
        <taxon>Pseudonocardiaceae</taxon>
        <taxon>Actinomycetospora</taxon>
    </lineage>
</organism>
<evidence type="ECO:0000313" key="6">
    <source>
        <dbReference type="Proteomes" id="UP001595947"/>
    </source>
</evidence>
<reference evidence="6" key="1">
    <citation type="journal article" date="2019" name="Int. J. Syst. Evol. Microbiol.">
        <title>The Global Catalogue of Microorganisms (GCM) 10K type strain sequencing project: providing services to taxonomists for standard genome sequencing and annotation.</title>
        <authorList>
            <consortium name="The Broad Institute Genomics Platform"/>
            <consortium name="The Broad Institute Genome Sequencing Center for Infectious Disease"/>
            <person name="Wu L."/>
            <person name="Ma J."/>
        </authorList>
    </citation>
    <scope>NUCLEOTIDE SEQUENCE [LARGE SCALE GENOMIC DNA]</scope>
    <source>
        <strain evidence="6">CGMCC 4.7093</strain>
    </source>
</reference>
<dbReference type="Pfam" id="PF00109">
    <property type="entry name" value="ketoacyl-synt"/>
    <property type="match status" value="1"/>
</dbReference>
<evidence type="ECO:0000256" key="3">
    <source>
        <dbReference type="RuleBase" id="RU003694"/>
    </source>
</evidence>
<proteinExistence type="inferred from homology"/>
<dbReference type="PROSITE" id="PS52004">
    <property type="entry name" value="KS3_2"/>
    <property type="match status" value="1"/>
</dbReference>
<dbReference type="PANTHER" id="PTHR11712">
    <property type="entry name" value="POLYKETIDE SYNTHASE-RELATED"/>
    <property type="match status" value="1"/>
</dbReference>
<evidence type="ECO:0000313" key="5">
    <source>
        <dbReference type="EMBL" id="MFC5064674.1"/>
    </source>
</evidence>
<dbReference type="NCBIfam" id="NF005589">
    <property type="entry name" value="PRK07314.1"/>
    <property type="match status" value="1"/>
</dbReference>
<gene>
    <name evidence="5" type="ORF">ACFPBZ_20800</name>
</gene>
<evidence type="ECO:0000256" key="1">
    <source>
        <dbReference type="ARBA" id="ARBA00008467"/>
    </source>
</evidence>
<comment type="similarity">
    <text evidence="1 3">Belongs to the thiolase-like superfamily. Beta-ketoacyl-ACP synthases family.</text>
</comment>
<dbReference type="InterPro" id="IPR016039">
    <property type="entry name" value="Thiolase-like"/>
</dbReference>
<dbReference type="InterPro" id="IPR014031">
    <property type="entry name" value="Ketoacyl_synth_C"/>
</dbReference>
<dbReference type="InterPro" id="IPR000794">
    <property type="entry name" value="Beta-ketoacyl_synthase"/>
</dbReference>
<evidence type="ECO:0000259" key="4">
    <source>
        <dbReference type="PROSITE" id="PS52004"/>
    </source>
</evidence>
<accession>A0ABV9YRA1</accession>
<dbReference type="InterPro" id="IPR020841">
    <property type="entry name" value="PKS_Beta-ketoAc_synthase_dom"/>
</dbReference>
<dbReference type="SUPFAM" id="SSF53901">
    <property type="entry name" value="Thiolase-like"/>
    <property type="match status" value="2"/>
</dbReference>
<feature type="domain" description="Ketosynthase family 3 (KS3)" evidence="4">
    <location>
        <begin position="5"/>
        <end position="418"/>
    </location>
</feature>
<keyword evidence="2 3" id="KW-0808">Transferase</keyword>
<dbReference type="EMBL" id="JBHSIV010000025">
    <property type="protein sequence ID" value="MFC5064674.1"/>
    <property type="molecule type" value="Genomic_DNA"/>
</dbReference>
<name>A0ABV9YRA1_9PSEU</name>